<name>A0AAV4M448_9ARAC</name>
<sequence length="136" mass="15332">MPPFHKPLGDQREVIQEAGIMIRKAGLNPISSIYPATPGILRRKILPPLLLGCSKTVQNGMCSTGTKTLNIPKDIKTPFPFAFKPPMFTYVRSQPIISWNIFLACLYTFNQNLIHAPVPQTSGRPKRSHRRSQDYD</sequence>
<proteinExistence type="predicted"/>
<gene>
    <name evidence="1" type="ORF">CDAR_385711</name>
</gene>
<accession>A0AAV4M448</accession>
<reference evidence="1 2" key="1">
    <citation type="submission" date="2021-06" db="EMBL/GenBank/DDBJ databases">
        <title>Caerostris darwini draft genome.</title>
        <authorList>
            <person name="Kono N."/>
            <person name="Arakawa K."/>
        </authorList>
    </citation>
    <scope>NUCLEOTIDE SEQUENCE [LARGE SCALE GENOMIC DNA]</scope>
</reference>
<evidence type="ECO:0000313" key="2">
    <source>
        <dbReference type="Proteomes" id="UP001054837"/>
    </source>
</evidence>
<dbReference type="AlphaFoldDB" id="A0AAV4M448"/>
<dbReference type="EMBL" id="BPLQ01000062">
    <property type="protein sequence ID" value="GIX67134.1"/>
    <property type="molecule type" value="Genomic_DNA"/>
</dbReference>
<organism evidence="1 2">
    <name type="scientific">Caerostris darwini</name>
    <dbReference type="NCBI Taxonomy" id="1538125"/>
    <lineage>
        <taxon>Eukaryota</taxon>
        <taxon>Metazoa</taxon>
        <taxon>Ecdysozoa</taxon>
        <taxon>Arthropoda</taxon>
        <taxon>Chelicerata</taxon>
        <taxon>Arachnida</taxon>
        <taxon>Araneae</taxon>
        <taxon>Araneomorphae</taxon>
        <taxon>Entelegynae</taxon>
        <taxon>Araneoidea</taxon>
        <taxon>Araneidae</taxon>
        <taxon>Caerostris</taxon>
    </lineage>
</organism>
<comment type="caution">
    <text evidence="1">The sequence shown here is derived from an EMBL/GenBank/DDBJ whole genome shotgun (WGS) entry which is preliminary data.</text>
</comment>
<protein>
    <submittedName>
        <fullName evidence="1">Uncharacterized protein</fullName>
    </submittedName>
</protein>
<evidence type="ECO:0000313" key="1">
    <source>
        <dbReference type="EMBL" id="GIX67134.1"/>
    </source>
</evidence>
<keyword evidence="2" id="KW-1185">Reference proteome</keyword>
<dbReference type="Proteomes" id="UP001054837">
    <property type="component" value="Unassembled WGS sequence"/>
</dbReference>